<evidence type="ECO:0000313" key="4">
    <source>
        <dbReference type="Proteomes" id="UP000283981"/>
    </source>
</evidence>
<comment type="caution">
    <text evidence="1">The sequence shown here is derived from an EMBL/GenBank/DDBJ whole genome shotgun (WGS) entry which is preliminary data.</text>
</comment>
<evidence type="ECO:0008006" key="5">
    <source>
        <dbReference type="Google" id="ProtNLM"/>
    </source>
</evidence>
<dbReference type="AlphaFoldDB" id="A0A412N807"/>
<accession>A0A412N807</accession>
<organism evidence="1 3">
    <name type="scientific">Mediterraneibacter gnavus</name>
    <name type="common">Ruminococcus gnavus</name>
    <dbReference type="NCBI Taxonomy" id="33038"/>
    <lineage>
        <taxon>Bacteria</taxon>
        <taxon>Bacillati</taxon>
        <taxon>Bacillota</taxon>
        <taxon>Clostridia</taxon>
        <taxon>Lachnospirales</taxon>
        <taxon>Lachnospiraceae</taxon>
        <taxon>Mediterraneibacter</taxon>
    </lineage>
</organism>
<dbReference type="EMBL" id="QRIS01000068">
    <property type="protein sequence ID" value="RHG77899.1"/>
    <property type="molecule type" value="Genomic_DNA"/>
</dbReference>
<proteinExistence type="predicted"/>
<gene>
    <name evidence="2" type="ORF">DW243_18195</name>
    <name evidence="1" type="ORF">DWX36_17285</name>
</gene>
<evidence type="ECO:0000313" key="3">
    <source>
        <dbReference type="Proteomes" id="UP000283834"/>
    </source>
</evidence>
<sequence>MSSIDSDVKFPDMKYYNMSKAGDMALYLAHCDFYPFRSVIENNKIALDAIAESYRDIAQQARQNDDFVTESWAMTSGSLHSCRVDLLTQYSLLLTMVSLLEESVNTLCRIYHDTEHLTKELKDIKGSGLERAAKYLKNEVNIKGFYENKNWEYITTIRDARNMVVHNGGRLTKGFEKFDKFGIGYREEDKQLYLEYQDIVKMYDAIMDFMEDSFRKEPL</sequence>
<protein>
    <recommendedName>
        <fullName evidence="5">RiboL-PSP-HEPN domain-containing protein</fullName>
    </recommendedName>
</protein>
<name>A0A412N807_MEDGN</name>
<evidence type="ECO:0000313" key="2">
    <source>
        <dbReference type="EMBL" id="RHG77899.1"/>
    </source>
</evidence>
<dbReference type="RefSeq" id="WP_117508872.1">
    <property type="nucleotide sequence ID" value="NZ_QRIP01000128.1"/>
</dbReference>
<reference evidence="3 4" key="1">
    <citation type="submission" date="2018-08" db="EMBL/GenBank/DDBJ databases">
        <title>A genome reference for cultivated species of the human gut microbiota.</title>
        <authorList>
            <person name="Zou Y."/>
            <person name="Xue W."/>
            <person name="Luo G."/>
        </authorList>
    </citation>
    <scope>NUCLEOTIDE SEQUENCE [LARGE SCALE GENOMIC DNA]</scope>
    <source>
        <strain evidence="1 3">AF19-16AC</strain>
        <strain evidence="2 4">AM21-18</strain>
    </source>
</reference>
<evidence type="ECO:0000313" key="1">
    <source>
        <dbReference type="EMBL" id="RGT34682.1"/>
    </source>
</evidence>
<dbReference type="Proteomes" id="UP000283834">
    <property type="component" value="Unassembled WGS sequence"/>
</dbReference>
<dbReference type="EMBL" id="QRWQ01000045">
    <property type="protein sequence ID" value="RGT34682.1"/>
    <property type="molecule type" value="Genomic_DNA"/>
</dbReference>
<dbReference type="Proteomes" id="UP000283981">
    <property type="component" value="Unassembled WGS sequence"/>
</dbReference>